<dbReference type="Gene3D" id="1.20.1330.10">
    <property type="entry name" value="f41 fragment of flagellin, N-terminal domain"/>
    <property type="match status" value="1"/>
</dbReference>
<organism evidence="1 2">
    <name type="scientific">Devosia oryziradicis</name>
    <dbReference type="NCBI Taxonomy" id="2801335"/>
    <lineage>
        <taxon>Bacteria</taxon>
        <taxon>Pseudomonadati</taxon>
        <taxon>Pseudomonadota</taxon>
        <taxon>Alphaproteobacteria</taxon>
        <taxon>Hyphomicrobiales</taxon>
        <taxon>Devosiaceae</taxon>
        <taxon>Devosia</taxon>
    </lineage>
</organism>
<reference evidence="1 2" key="1">
    <citation type="submission" date="2021-01" db="EMBL/GenBank/DDBJ databases">
        <title>Genome seq and assembly of Devosia sp. G19.</title>
        <authorList>
            <person name="Chhetri G."/>
        </authorList>
    </citation>
    <scope>NUCLEOTIDE SEQUENCE [LARGE SCALE GENOMIC DNA]</scope>
    <source>
        <strain evidence="1 2">G19</strain>
    </source>
</reference>
<evidence type="ECO:0000313" key="2">
    <source>
        <dbReference type="Proteomes" id="UP000595460"/>
    </source>
</evidence>
<name>A0ABX7BRT9_9HYPH</name>
<keyword evidence="2" id="KW-1185">Reference proteome</keyword>
<dbReference type="PANTHER" id="PTHR42792:SF1">
    <property type="entry name" value="FLAGELLAR HOOK-ASSOCIATED PROTEIN 3"/>
    <property type="match status" value="1"/>
</dbReference>
<evidence type="ECO:0008006" key="3">
    <source>
        <dbReference type="Google" id="ProtNLM"/>
    </source>
</evidence>
<dbReference type="Proteomes" id="UP000595460">
    <property type="component" value="Chromosome"/>
</dbReference>
<proteinExistence type="predicted"/>
<evidence type="ECO:0000313" key="1">
    <source>
        <dbReference type="EMBL" id="QQR34654.1"/>
    </source>
</evidence>
<protein>
    <recommendedName>
        <fullName evidence="3">Flagellin N-terminal domain-containing protein</fullName>
    </recommendedName>
</protein>
<accession>A0ABX7BRT9</accession>
<gene>
    <name evidence="1" type="ORF">JI749_09645</name>
</gene>
<dbReference type="PANTHER" id="PTHR42792">
    <property type="entry name" value="FLAGELLIN"/>
    <property type="match status" value="1"/>
</dbReference>
<dbReference type="EMBL" id="CP068047">
    <property type="protein sequence ID" value="QQR34654.1"/>
    <property type="molecule type" value="Genomic_DNA"/>
</dbReference>
<sequence length="690" mass="72021">MIVNKSMFPLQTGFGVISKMQDRFATLQMQLGTGEKASKLSEMGRDLPMSLSVRSRLSKIEGFSANIDTVKLRLSFLDKTVTRLDAMEAEGRSAAVQGQYGTNNINMATLPGLSRARLDELVTLLNSDVAGRYLFGGSNTDRAPLPDTNVLLDGQGGKAGFKTVLNERKAADLGDDGMGRLDSSLVVGDPPVPGPATASVVTLGEDGLHPFGFKLSTISSTAAPSAVTYTSPVATVPPTAKSLTVSFQPAPAEQIQSGQTITMGFTLPDGTETQLTLRATTAGESHGGSDEFIIGADSGETATNFQAALNAKLVSLGETQLAGASNFAASANFFNGAGEPVLRVQNGGGGFGNATQLRVADATDTIMWYTGQSPAVAAEGLGRLNIGTNTATNSVRLTETAPVSANHGFQISSISPSTANITTSYTAANPSSASATFAANPAAGETVRMTLTEPNGTTRDLELTAVTGKAGAGQFTIGATVGETAANFAKALNVVASEAAMTAEGNPRQSVTAQVDDATRVAYGIQGNESGLLRLVRTMASLSVETYPTEENIIASREPMRLAAMAVADPVQRVADLAAYEAAVVADRRAANGRYDAMAIRQQAQLSESHNAERGSVEILTMELAVAHISLDTASQRHVNYKAQLDNLLSDVETVSKEDVAMEILALQTRLQASYQATSMISQLSLVKFL</sequence>
<dbReference type="RefSeq" id="WP_201652728.1">
    <property type="nucleotide sequence ID" value="NZ_CP068047.1"/>
</dbReference>
<dbReference type="SUPFAM" id="SSF64518">
    <property type="entry name" value="Phase 1 flagellin"/>
    <property type="match status" value="2"/>
</dbReference>
<dbReference type="InterPro" id="IPR001492">
    <property type="entry name" value="Flagellin"/>
</dbReference>